<dbReference type="Pfam" id="PF07456">
    <property type="entry name" value="Hpre_diP_synt_I"/>
    <property type="match status" value="1"/>
</dbReference>
<feature type="transmembrane region" description="Helical" evidence="1">
    <location>
        <begin position="6"/>
        <end position="24"/>
    </location>
</feature>
<sequence length="173" mass="18617">MTSKYYKLIFITMLASQAVVISLVERLIPTPFAFAPGAKLGLGNLVTIIALFNLSTKDSAKVIGLRLFITTFLSGTFSTFLYSTAGSVLSFIAMIFAKKLGPKRVSVIGISIFGGVIHNIGQLLVFSFIAKSFVVLNYLPILSFSGVLSGLLVGISGNYLLSKVHFLKQLSNN</sequence>
<dbReference type="PIRSF" id="PIRSF027391">
    <property type="entry name" value="Hpre_diP_synt_I"/>
    <property type="match status" value="1"/>
</dbReference>
<name>A0A934P8T8_9STRE</name>
<reference evidence="2 3" key="1">
    <citation type="journal article" date="2021" name="Int. J. Syst. Evol. Microbiol.">
        <title>Streptococcus vicugnae sp. nov., isolated from faeces of alpacas (Vicugna pacos) and cattle (Bos taurus), Streptococcus zalophi sp. nov., and Streptococcus pacificus sp. nov., isolated from respiratory tract of California sea lions (Zalophus californianus).</title>
        <authorList>
            <person name="Volokhov D.V."/>
            <person name="Zagorodnyaya T.A."/>
            <person name="Shen Z."/>
            <person name="Blom J."/>
            <person name="Furtak V.A."/>
            <person name="Eisenberg T."/>
            <person name="Fan P."/>
            <person name="Jeong K.C."/>
            <person name="Gao Y."/>
            <person name="Zhang S."/>
            <person name="Amselle M."/>
        </authorList>
    </citation>
    <scope>NUCLEOTIDE SEQUENCE [LARGE SCALE GENOMIC DNA]</scope>
    <source>
        <strain evidence="3">CSL7508-lung</strain>
    </source>
</reference>
<feature type="transmembrane region" description="Helical" evidence="1">
    <location>
        <begin position="31"/>
        <end position="52"/>
    </location>
</feature>
<feature type="transmembrane region" description="Helical" evidence="1">
    <location>
        <begin position="108"/>
        <end position="129"/>
    </location>
</feature>
<keyword evidence="1" id="KW-0812">Transmembrane</keyword>
<gene>
    <name evidence="2" type="ORF">JHK64_00410</name>
</gene>
<keyword evidence="1" id="KW-1133">Transmembrane helix</keyword>
<keyword evidence="3" id="KW-1185">Reference proteome</keyword>
<evidence type="ECO:0000313" key="2">
    <source>
        <dbReference type="EMBL" id="MBJ8349090.1"/>
    </source>
</evidence>
<accession>A0A934P8T8</accession>
<dbReference type="InterPro" id="IPR010898">
    <property type="entry name" value="Hpre_diP_synth_I"/>
</dbReference>
<dbReference type="AlphaFoldDB" id="A0A934P8T8"/>
<protein>
    <submittedName>
        <fullName evidence="2">Gx transporter family protein</fullName>
    </submittedName>
</protein>
<proteinExistence type="predicted"/>
<dbReference type="Gene3D" id="1.10.1760.20">
    <property type="match status" value="1"/>
</dbReference>
<dbReference type="InterPro" id="IPR014535">
    <property type="entry name" value="Hpre_diP_synt_I"/>
</dbReference>
<feature type="transmembrane region" description="Helical" evidence="1">
    <location>
        <begin position="72"/>
        <end position="96"/>
    </location>
</feature>
<dbReference type="EMBL" id="JAENBP010000001">
    <property type="protein sequence ID" value="MBJ8349090.1"/>
    <property type="molecule type" value="Genomic_DNA"/>
</dbReference>
<dbReference type="RefSeq" id="WP_199567022.1">
    <property type="nucleotide sequence ID" value="NZ_JAENBP010000001.1"/>
</dbReference>
<keyword evidence="1" id="KW-0472">Membrane</keyword>
<evidence type="ECO:0000313" key="3">
    <source>
        <dbReference type="Proteomes" id="UP000644875"/>
    </source>
</evidence>
<organism evidence="2 3">
    <name type="scientific">Streptococcus zalophi</name>
    <dbReference type="NCBI Taxonomy" id="640031"/>
    <lineage>
        <taxon>Bacteria</taxon>
        <taxon>Bacillati</taxon>
        <taxon>Bacillota</taxon>
        <taxon>Bacilli</taxon>
        <taxon>Lactobacillales</taxon>
        <taxon>Streptococcaceae</taxon>
        <taxon>Streptococcus</taxon>
    </lineage>
</organism>
<feature type="transmembrane region" description="Helical" evidence="1">
    <location>
        <begin position="141"/>
        <end position="161"/>
    </location>
</feature>
<comment type="caution">
    <text evidence="2">The sequence shown here is derived from an EMBL/GenBank/DDBJ whole genome shotgun (WGS) entry which is preliminary data.</text>
</comment>
<dbReference type="Proteomes" id="UP000644875">
    <property type="component" value="Unassembled WGS sequence"/>
</dbReference>
<evidence type="ECO:0000256" key="1">
    <source>
        <dbReference type="SAM" id="Phobius"/>
    </source>
</evidence>